<name>A0A4R2LAM2_9FIRM</name>
<comment type="caution">
    <text evidence="2">The sequence shown here is derived from an EMBL/GenBank/DDBJ whole genome shotgun (WGS) entry which is preliminary data.</text>
</comment>
<organism evidence="2 3">
    <name type="scientific">Frisingicoccus caecimuris</name>
    <dbReference type="NCBI Taxonomy" id="1796636"/>
    <lineage>
        <taxon>Bacteria</taxon>
        <taxon>Bacillati</taxon>
        <taxon>Bacillota</taxon>
        <taxon>Clostridia</taxon>
        <taxon>Lachnospirales</taxon>
        <taxon>Lachnospiraceae</taxon>
        <taxon>Frisingicoccus</taxon>
    </lineage>
</organism>
<evidence type="ECO:0000313" key="3">
    <source>
        <dbReference type="Proteomes" id="UP000295711"/>
    </source>
</evidence>
<protein>
    <submittedName>
        <fullName evidence="2">Tetratricopeptide repeat protein</fullName>
    </submittedName>
</protein>
<sequence>MAILAVKIDNLATLRMNEFFDYAGHCWALSRSRDGEDAVGAELEDFYEGTVRSGHMEGVPVVFIHGDQAVGWYISATVYRYIRHPSLFLEGNICADTRNVRLLKHSIFVEGLEFSRDKNYLVIESGDERYFPLKSLINEDRGPFETVDYAKTMADDRGKNVGRKERISRLLQRCEIFAAEIMEDRCQGIGTVKALAEAALEVTRMEADNVNGWYYLAMAYYQLGIVRKGLKAIDRAIRLEPDGDDLLVMKGNLLVSNSCLEEALRCYEEAYAIHPAESYLIMAGRACACMGNPVAAERYYQKVKDPEILKAFEIRLGKKKLI</sequence>
<dbReference type="RefSeq" id="WP_132090321.1">
    <property type="nucleotide sequence ID" value="NZ_JANKAQ010000004.1"/>
</dbReference>
<dbReference type="PROSITE" id="PS50005">
    <property type="entry name" value="TPR"/>
    <property type="match status" value="1"/>
</dbReference>
<dbReference type="SMART" id="SM00028">
    <property type="entry name" value="TPR"/>
    <property type="match status" value="2"/>
</dbReference>
<dbReference type="Gene3D" id="1.25.40.10">
    <property type="entry name" value="Tetratricopeptide repeat domain"/>
    <property type="match status" value="1"/>
</dbReference>
<dbReference type="Proteomes" id="UP000295711">
    <property type="component" value="Unassembled WGS sequence"/>
</dbReference>
<dbReference type="AlphaFoldDB" id="A0A4R2LAM2"/>
<proteinExistence type="predicted"/>
<dbReference type="SUPFAM" id="SSF48452">
    <property type="entry name" value="TPR-like"/>
    <property type="match status" value="1"/>
</dbReference>
<dbReference type="InterPro" id="IPR019734">
    <property type="entry name" value="TPR_rpt"/>
</dbReference>
<evidence type="ECO:0000313" key="2">
    <source>
        <dbReference type="EMBL" id="TCO85049.1"/>
    </source>
</evidence>
<keyword evidence="1" id="KW-0802">TPR repeat</keyword>
<keyword evidence="3" id="KW-1185">Reference proteome</keyword>
<dbReference type="OrthoDB" id="2046407at2"/>
<feature type="repeat" description="TPR" evidence="1">
    <location>
        <begin position="210"/>
        <end position="243"/>
    </location>
</feature>
<accession>A0A4R2LAM2</accession>
<reference evidence="2 3" key="1">
    <citation type="submission" date="2019-03" db="EMBL/GenBank/DDBJ databases">
        <title>Genomic Encyclopedia of Type Strains, Phase IV (KMG-IV): sequencing the most valuable type-strain genomes for metagenomic binning, comparative biology and taxonomic classification.</title>
        <authorList>
            <person name="Goeker M."/>
        </authorList>
    </citation>
    <scope>NUCLEOTIDE SEQUENCE [LARGE SCALE GENOMIC DNA]</scope>
    <source>
        <strain evidence="2 3">DSM 28559</strain>
    </source>
</reference>
<gene>
    <name evidence="2" type="ORF">EV212_104102</name>
</gene>
<evidence type="ECO:0000256" key="1">
    <source>
        <dbReference type="PROSITE-ProRule" id="PRU00339"/>
    </source>
</evidence>
<dbReference type="EMBL" id="SLXA01000004">
    <property type="protein sequence ID" value="TCO85049.1"/>
    <property type="molecule type" value="Genomic_DNA"/>
</dbReference>
<dbReference type="InterPro" id="IPR011990">
    <property type="entry name" value="TPR-like_helical_dom_sf"/>
</dbReference>